<comment type="caution">
    <text evidence="1">The sequence shown here is derived from an EMBL/GenBank/DDBJ whole genome shotgun (WGS) entry which is preliminary data.</text>
</comment>
<sequence length="353" mass="38583">MKQLRRVLIILLLVAVGISFWELCKPKSEVKTASPTPNATEPPARSAEMTQRAVPTLTPAINAGNPAVSQLASKREQMVNLLGAVNHKPIEFYGKVVDQFGGPVPAVDVYASVIYNSGLSAGVDKKQTKTDSAGLFAIDGMEGRTLGIGLEKEGYEYGGDHGPFQFTEMVAESERYHPDPKEPVVFVMFRLQGAEPMIYGDGRVFRLQTDGTPVRIDLVTGKKVATGGDLIVTLKQPMAQPGQQLLHYPWTTEITASGLAESTAKLMYLAPENGYVPVLVYGENGDERVQENRVQKRFYVRTADGRYARVQLSITSSTNPEFPSTVGLAWWLNPKPGSRNLEFDSAKAITPKP</sequence>
<organism evidence="1">
    <name type="scientific">mine drainage metagenome</name>
    <dbReference type="NCBI Taxonomy" id="410659"/>
    <lineage>
        <taxon>unclassified sequences</taxon>
        <taxon>metagenomes</taxon>
        <taxon>ecological metagenomes</taxon>
    </lineage>
</organism>
<proteinExistence type="predicted"/>
<reference evidence="1" key="1">
    <citation type="submission" date="2016-10" db="EMBL/GenBank/DDBJ databases">
        <title>Sequence of Gallionella enrichment culture.</title>
        <authorList>
            <person name="Poehlein A."/>
            <person name="Muehling M."/>
            <person name="Daniel R."/>
        </authorList>
    </citation>
    <scope>NUCLEOTIDE SEQUENCE</scope>
</reference>
<dbReference type="AlphaFoldDB" id="A0A1J5RAN8"/>
<name>A0A1J5RAN8_9ZZZZ</name>
<accession>A0A1J5RAN8</accession>
<evidence type="ECO:0000313" key="1">
    <source>
        <dbReference type="EMBL" id="OIQ89095.1"/>
    </source>
</evidence>
<protein>
    <submittedName>
        <fullName evidence="1">Uncharacterized protein</fullName>
    </submittedName>
</protein>
<gene>
    <name evidence="1" type="ORF">GALL_290000</name>
</gene>
<dbReference type="EMBL" id="MLJW01000344">
    <property type="protein sequence ID" value="OIQ89095.1"/>
    <property type="molecule type" value="Genomic_DNA"/>
</dbReference>